<evidence type="ECO:0000313" key="2">
    <source>
        <dbReference type="EMBL" id="MBB5016274.1"/>
    </source>
</evidence>
<feature type="region of interest" description="Disordered" evidence="1">
    <location>
        <begin position="54"/>
        <end position="73"/>
    </location>
</feature>
<gene>
    <name evidence="2" type="ORF">HNQ58_002187</name>
</gene>
<protein>
    <submittedName>
        <fullName evidence="2">Transposase-like protein</fullName>
    </submittedName>
</protein>
<name>A0A7W7Y197_9GAMM</name>
<organism evidence="2 3">
    <name type="scientific">Rehaibacterium terrae</name>
    <dbReference type="NCBI Taxonomy" id="1341696"/>
    <lineage>
        <taxon>Bacteria</taxon>
        <taxon>Pseudomonadati</taxon>
        <taxon>Pseudomonadota</taxon>
        <taxon>Gammaproteobacteria</taxon>
        <taxon>Lysobacterales</taxon>
        <taxon>Lysobacteraceae</taxon>
        <taxon>Rehaibacterium</taxon>
    </lineage>
</organism>
<dbReference type="Proteomes" id="UP000519004">
    <property type="component" value="Unassembled WGS sequence"/>
</dbReference>
<dbReference type="AlphaFoldDB" id="A0A7W7Y197"/>
<dbReference type="EMBL" id="JACHHX010000017">
    <property type="protein sequence ID" value="MBB5016274.1"/>
    <property type="molecule type" value="Genomic_DNA"/>
</dbReference>
<proteinExistence type="predicted"/>
<reference evidence="2 3" key="1">
    <citation type="submission" date="2020-08" db="EMBL/GenBank/DDBJ databases">
        <title>Genomic Encyclopedia of Type Strains, Phase IV (KMG-IV): sequencing the most valuable type-strain genomes for metagenomic binning, comparative biology and taxonomic classification.</title>
        <authorList>
            <person name="Goeker M."/>
        </authorList>
    </citation>
    <scope>NUCLEOTIDE SEQUENCE [LARGE SCALE GENOMIC DNA]</scope>
    <source>
        <strain evidence="2 3">DSM 25897</strain>
    </source>
</reference>
<dbReference type="SUPFAM" id="SSF48295">
    <property type="entry name" value="TrpR-like"/>
    <property type="match status" value="1"/>
</dbReference>
<accession>A0A7W7Y197</accession>
<evidence type="ECO:0000256" key="1">
    <source>
        <dbReference type="SAM" id="MobiDB-lite"/>
    </source>
</evidence>
<evidence type="ECO:0000313" key="3">
    <source>
        <dbReference type="Proteomes" id="UP000519004"/>
    </source>
</evidence>
<keyword evidence="3" id="KW-1185">Reference proteome</keyword>
<dbReference type="InterPro" id="IPR010921">
    <property type="entry name" value="Trp_repressor/repl_initiator"/>
</dbReference>
<comment type="caution">
    <text evidence="2">The sequence shown here is derived from an EMBL/GenBank/DDBJ whole genome shotgun (WGS) entry which is preliminary data.</text>
</comment>
<sequence>MGRKREMPAEKHLEPVLALLRKEEPAAQIARRAGISEPALHRWRDEFIAGGKAQLGGKGHEALPHRLQRAPAP</sequence>
<dbReference type="GO" id="GO:0043565">
    <property type="term" value="F:sequence-specific DNA binding"/>
    <property type="evidence" value="ECO:0007669"/>
    <property type="project" value="InterPro"/>
</dbReference>